<dbReference type="GO" id="GO:0106300">
    <property type="term" value="P:protein-DNA covalent cross-linking repair"/>
    <property type="evidence" value="ECO:0007669"/>
    <property type="project" value="InterPro"/>
</dbReference>
<keyword evidence="4 8" id="KW-0378">Hydrolase</keyword>
<evidence type="ECO:0000256" key="7">
    <source>
        <dbReference type="ARBA" id="ARBA00023239"/>
    </source>
</evidence>
<dbReference type="KEGG" id="ggr:HKW67_08360"/>
<evidence type="ECO:0000256" key="1">
    <source>
        <dbReference type="ARBA" id="ARBA00008136"/>
    </source>
</evidence>
<dbReference type="EMBL" id="CP053085">
    <property type="protein sequence ID" value="QJR35517.1"/>
    <property type="molecule type" value="Genomic_DNA"/>
</dbReference>
<dbReference type="AlphaFoldDB" id="A0A6M4IPU0"/>
<protein>
    <recommendedName>
        <fullName evidence="8">Abasic site processing protein</fullName>
        <ecNumber evidence="8">3.4.-.-</ecNumber>
    </recommendedName>
</protein>
<dbReference type="InterPro" id="IPR003738">
    <property type="entry name" value="SRAP"/>
</dbReference>
<dbReference type="GO" id="GO:0003697">
    <property type="term" value="F:single-stranded DNA binding"/>
    <property type="evidence" value="ECO:0007669"/>
    <property type="project" value="InterPro"/>
</dbReference>
<keyword evidence="2 8" id="KW-0645">Protease</keyword>
<keyword evidence="6" id="KW-0238">DNA-binding</keyword>
<dbReference type="GO" id="GO:0006508">
    <property type="term" value="P:proteolysis"/>
    <property type="evidence" value="ECO:0007669"/>
    <property type="project" value="UniProtKB-KW"/>
</dbReference>
<proteinExistence type="inferred from homology"/>
<dbReference type="GO" id="GO:0008233">
    <property type="term" value="F:peptidase activity"/>
    <property type="evidence" value="ECO:0007669"/>
    <property type="project" value="UniProtKB-KW"/>
</dbReference>
<evidence type="ECO:0000256" key="2">
    <source>
        <dbReference type="ARBA" id="ARBA00022670"/>
    </source>
</evidence>
<evidence type="ECO:0000313" key="10">
    <source>
        <dbReference type="Proteomes" id="UP000500938"/>
    </source>
</evidence>
<dbReference type="Proteomes" id="UP000500938">
    <property type="component" value="Chromosome"/>
</dbReference>
<dbReference type="RefSeq" id="WP_171224947.1">
    <property type="nucleotide sequence ID" value="NZ_CP053085.1"/>
</dbReference>
<reference evidence="9 10" key="1">
    <citation type="submission" date="2020-05" db="EMBL/GenBank/DDBJ databases">
        <title>Complete genome sequence of Gemmatimonas greenlandica TET16.</title>
        <authorList>
            <person name="Zeng Y."/>
        </authorList>
    </citation>
    <scope>NUCLEOTIDE SEQUENCE [LARGE SCALE GENOMIC DNA]</scope>
    <source>
        <strain evidence="9 10">TET16</strain>
    </source>
</reference>
<comment type="similarity">
    <text evidence="1 8">Belongs to the SOS response-associated peptidase family.</text>
</comment>
<evidence type="ECO:0000256" key="3">
    <source>
        <dbReference type="ARBA" id="ARBA00022763"/>
    </source>
</evidence>
<evidence type="ECO:0000313" key="9">
    <source>
        <dbReference type="EMBL" id="QJR35517.1"/>
    </source>
</evidence>
<dbReference type="PANTHER" id="PTHR13604:SF0">
    <property type="entry name" value="ABASIC SITE PROCESSING PROTEIN HMCES"/>
    <property type="match status" value="1"/>
</dbReference>
<evidence type="ECO:0000256" key="4">
    <source>
        <dbReference type="ARBA" id="ARBA00022801"/>
    </source>
</evidence>
<dbReference type="PANTHER" id="PTHR13604">
    <property type="entry name" value="DC12-RELATED"/>
    <property type="match status" value="1"/>
</dbReference>
<gene>
    <name evidence="9" type="ORF">HKW67_08360</name>
</gene>
<dbReference type="GO" id="GO:0016829">
    <property type="term" value="F:lyase activity"/>
    <property type="evidence" value="ECO:0007669"/>
    <property type="project" value="UniProtKB-KW"/>
</dbReference>
<keyword evidence="5" id="KW-0190">Covalent protein-DNA linkage</keyword>
<keyword evidence="10" id="KW-1185">Reference proteome</keyword>
<evidence type="ECO:0000256" key="5">
    <source>
        <dbReference type="ARBA" id="ARBA00023124"/>
    </source>
</evidence>
<dbReference type="Pfam" id="PF02586">
    <property type="entry name" value="SRAP"/>
    <property type="match status" value="1"/>
</dbReference>
<keyword evidence="3" id="KW-0227">DNA damage</keyword>
<keyword evidence="7" id="KW-0456">Lyase</keyword>
<dbReference type="Gene3D" id="3.90.1680.10">
    <property type="entry name" value="SOS response associated peptidase-like"/>
    <property type="match status" value="1"/>
</dbReference>
<sequence>MCGRYGFGNPARLGTLPLGVTFPALAPRYNVAPSQAVPLVLQEAQTRELRMAKWGLIPFWADDPGIGHKLANARADGIASKPAFRAAFKKQRGLMPADLFYEWQVVPGHQGKQPWCIRLPDDEPFLMAALWDLWQPKHDPIADPVLTCCVITTDANATMEPIHHRMPVILPLSDVDAWLDPATAPADAARLLRPYEGPLHAYQVKTWVNATRNDDPQCATPLVRADAHRSEQFFDD</sequence>
<dbReference type="SUPFAM" id="SSF143081">
    <property type="entry name" value="BB1717-like"/>
    <property type="match status" value="1"/>
</dbReference>
<dbReference type="InterPro" id="IPR036590">
    <property type="entry name" value="SRAP-like"/>
</dbReference>
<evidence type="ECO:0000256" key="6">
    <source>
        <dbReference type="ARBA" id="ARBA00023125"/>
    </source>
</evidence>
<evidence type="ECO:0000256" key="8">
    <source>
        <dbReference type="RuleBase" id="RU364100"/>
    </source>
</evidence>
<accession>A0A6M4IPU0</accession>
<dbReference type="EC" id="3.4.-.-" evidence="8"/>
<organism evidence="9 10">
    <name type="scientific">Gemmatimonas groenlandica</name>
    <dbReference type="NCBI Taxonomy" id="2732249"/>
    <lineage>
        <taxon>Bacteria</taxon>
        <taxon>Pseudomonadati</taxon>
        <taxon>Gemmatimonadota</taxon>
        <taxon>Gemmatimonadia</taxon>
        <taxon>Gemmatimonadales</taxon>
        <taxon>Gemmatimonadaceae</taxon>
        <taxon>Gemmatimonas</taxon>
    </lineage>
</organism>
<name>A0A6M4IPU0_9BACT</name>